<proteinExistence type="predicted"/>
<name>A0A919BE37_STRFL</name>
<organism evidence="1 2">
    <name type="scientific">Streptomyces filamentosus</name>
    <name type="common">Streptomyces roseosporus</name>
    <dbReference type="NCBI Taxonomy" id="67294"/>
    <lineage>
        <taxon>Bacteria</taxon>
        <taxon>Bacillati</taxon>
        <taxon>Actinomycetota</taxon>
        <taxon>Actinomycetes</taxon>
        <taxon>Kitasatosporales</taxon>
        <taxon>Streptomycetaceae</taxon>
        <taxon>Streptomyces</taxon>
    </lineage>
</organism>
<dbReference type="RefSeq" id="WP_190040948.1">
    <property type="nucleotide sequence ID" value="NZ_BNBE01000001.1"/>
</dbReference>
<gene>
    <name evidence="1" type="ORF">GCM10017667_10940</name>
</gene>
<dbReference type="EMBL" id="BNBE01000001">
    <property type="protein sequence ID" value="GHF84592.1"/>
    <property type="molecule type" value="Genomic_DNA"/>
</dbReference>
<keyword evidence="2" id="KW-1185">Reference proteome</keyword>
<evidence type="ECO:0000313" key="1">
    <source>
        <dbReference type="EMBL" id="GHF84592.1"/>
    </source>
</evidence>
<reference evidence="1" key="2">
    <citation type="submission" date="2020-09" db="EMBL/GenBank/DDBJ databases">
        <authorList>
            <person name="Sun Q."/>
            <person name="Ohkuma M."/>
        </authorList>
    </citation>
    <scope>NUCLEOTIDE SEQUENCE</scope>
    <source>
        <strain evidence="1">JCM 4122</strain>
    </source>
</reference>
<protein>
    <submittedName>
        <fullName evidence="1">Uncharacterized protein</fullName>
    </submittedName>
</protein>
<accession>A0A919BE37</accession>
<dbReference type="Proteomes" id="UP000632849">
    <property type="component" value="Unassembled WGS sequence"/>
</dbReference>
<evidence type="ECO:0000313" key="2">
    <source>
        <dbReference type="Proteomes" id="UP000632849"/>
    </source>
</evidence>
<dbReference type="AlphaFoldDB" id="A0A919BE37"/>
<sequence>MERLEALTGRPRSGTADGHARWELYRAALAVDAARPALLAAVPAEPDGALAAGVVGEVLERVPRAERGTWVGALAPAVRAFCARRADELGTLEDLRSGTGATGPGPVEDWSDWLQLRIAAEVSDPAVLRALAEAGRTKRIRRTAAEALG</sequence>
<reference evidence="1" key="1">
    <citation type="journal article" date="2014" name="Int. J. Syst. Evol. Microbiol.">
        <title>Complete genome sequence of Corynebacterium casei LMG S-19264T (=DSM 44701T), isolated from a smear-ripened cheese.</title>
        <authorList>
            <consortium name="US DOE Joint Genome Institute (JGI-PGF)"/>
            <person name="Walter F."/>
            <person name="Albersmeier A."/>
            <person name="Kalinowski J."/>
            <person name="Ruckert C."/>
        </authorList>
    </citation>
    <scope>NUCLEOTIDE SEQUENCE</scope>
    <source>
        <strain evidence="1">JCM 4122</strain>
    </source>
</reference>
<comment type="caution">
    <text evidence="1">The sequence shown here is derived from an EMBL/GenBank/DDBJ whole genome shotgun (WGS) entry which is preliminary data.</text>
</comment>